<feature type="compositionally biased region" description="Low complexity" evidence="2">
    <location>
        <begin position="48"/>
        <end position="74"/>
    </location>
</feature>
<dbReference type="GO" id="GO:0016787">
    <property type="term" value="F:hydrolase activity"/>
    <property type="evidence" value="ECO:0007669"/>
    <property type="project" value="UniProtKB-KW"/>
</dbReference>
<accession>A0A562IW59</accession>
<dbReference type="NCBIfam" id="NF033748">
    <property type="entry name" value="class_F_sortase"/>
    <property type="match status" value="1"/>
</dbReference>
<keyword evidence="1" id="KW-0378">Hydrolase</keyword>
<dbReference type="InterPro" id="IPR023365">
    <property type="entry name" value="Sortase_dom-sf"/>
</dbReference>
<dbReference type="InterPro" id="IPR042001">
    <property type="entry name" value="Sortase_F"/>
</dbReference>
<feature type="region of interest" description="Disordered" evidence="2">
    <location>
        <begin position="48"/>
        <end position="95"/>
    </location>
</feature>
<dbReference type="Gene3D" id="2.40.260.10">
    <property type="entry name" value="Sortase"/>
    <property type="match status" value="1"/>
</dbReference>
<name>A0A562IW59_9ACTN</name>
<evidence type="ECO:0000313" key="4">
    <source>
        <dbReference type="Proteomes" id="UP000321490"/>
    </source>
</evidence>
<evidence type="ECO:0000313" key="3">
    <source>
        <dbReference type="EMBL" id="TWH75132.1"/>
    </source>
</evidence>
<sequence length="246" mass="25193">MPAQLRPARAGGDAPRRPGRVAGLLAALLAVLAAVLFGCGAASQEQAAEPPASLTSSAPTAAPTSGAPGSGRAPDSTSPQTTSASTGPVLPASTPTVLDVPRLGVHHDLVELGLNPDGTVEVPPLSQVRTPGWYRYSPTPGELGPAVILGHIDAAEYGKGVFYDLGSMRPGDEVDVTRADGTVAVFAVTDVGQYDKDDFPTDAVYGDLDHAGLRLITCGGAFDAQTRSYEDNIVVFARLRSSHPAG</sequence>
<dbReference type="CDD" id="cd05829">
    <property type="entry name" value="Sortase_F"/>
    <property type="match status" value="1"/>
</dbReference>
<dbReference type="EMBL" id="VLKF01000001">
    <property type="protein sequence ID" value="TWH75132.1"/>
    <property type="molecule type" value="Genomic_DNA"/>
</dbReference>
<protein>
    <submittedName>
        <fullName evidence="3">Sortase family protein</fullName>
    </submittedName>
</protein>
<dbReference type="Pfam" id="PF04203">
    <property type="entry name" value="Sortase"/>
    <property type="match status" value="1"/>
</dbReference>
<organism evidence="3 4">
    <name type="scientific">Modestobacter roseus</name>
    <dbReference type="NCBI Taxonomy" id="1181884"/>
    <lineage>
        <taxon>Bacteria</taxon>
        <taxon>Bacillati</taxon>
        <taxon>Actinomycetota</taxon>
        <taxon>Actinomycetes</taxon>
        <taxon>Geodermatophilales</taxon>
        <taxon>Geodermatophilaceae</taxon>
        <taxon>Modestobacter</taxon>
    </lineage>
</organism>
<reference evidence="3 4" key="1">
    <citation type="submission" date="2019-07" db="EMBL/GenBank/DDBJ databases">
        <title>R&amp;d 2014.</title>
        <authorList>
            <person name="Klenk H.-P."/>
        </authorList>
    </citation>
    <scope>NUCLEOTIDE SEQUENCE [LARGE SCALE GENOMIC DNA]</scope>
    <source>
        <strain evidence="3 4">DSM 45764</strain>
    </source>
</reference>
<dbReference type="AlphaFoldDB" id="A0A562IW59"/>
<keyword evidence="4" id="KW-1185">Reference proteome</keyword>
<feature type="compositionally biased region" description="Polar residues" evidence="2">
    <location>
        <begin position="75"/>
        <end position="86"/>
    </location>
</feature>
<comment type="caution">
    <text evidence="3">The sequence shown here is derived from an EMBL/GenBank/DDBJ whole genome shotgun (WGS) entry which is preliminary data.</text>
</comment>
<dbReference type="Proteomes" id="UP000321490">
    <property type="component" value="Unassembled WGS sequence"/>
</dbReference>
<evidence type="ECO:0000256" key="2">
    <source>
        <dbReference type="SAM" id="MobiDB-lite"/>
    </source>
</evidence>
<proteinExistence type="predicted"/>
<dbReference type="OrthoDB" id="525039at2"/>
<gene>
    <name evidence="3" type="ORF">JD78_03683</name>
</gene>
<evidence type="ECO:0000256" key="1">
    <source>
        <dbReference type="ARBA" id="ARBA00022801"/>
    </source>
</evidence>
<dbReference type="RefSeq" id="WP_153361248.1">
    <property type="nucleotide sequence ID" value="NZ_ML762504.1"/>
</dbReference>
<dbReference type="SUPFAM" id="SSF63817">
    <property type="entry name" value="Sortase"/>
    <property type="match status" value="1"/>
</dbReference>
<dbReference type="InterPro" id="IPR005754">
    <property type="entry name" value="Sortase"/>
</dbReference>